<reference evidence="2" key="1">
    <citation type="submission" date="2016-01" db="EMBL/GenBank/DDBJ databases">
        <authorList>
            <person name="Peeters Charlotte."/>
        </authorList>
    </citation>
    <scope>NUCLEOTIDE SEQUENCE [LARGE SCALE GENOMIC DNA]</scope>
</reference>
<dbReference type="Proteomes" id="UP000054624">
    <property type="component" value="Unassembled WGS sequence"/>
</dbReference>
<evidence type="ECO:0000313" key="1">
    <source>
        <dbReference type="EMBL" id="SAK52608.1"/>
    </source>
</evidence>
<dbReference type="SUPFAM" id="SSF53901">
    <property type="entry name" value="Thiolase-like"/>
    <property type="match status" value="1"/>
</dbReference>
<protein>
    <submittedName>
        <fullName evidence="1">Acetyl-CoA acetyltransferase</fullName>
    </submittedName>
</protein>
<dbReference type="Gene3D" id="3.40.47.10">
    <property type="match status" value="1"/>
</dbReference>
<sequence>MKSRHAGSLNPHAQFRKETSVEEVLTSRMVSDPLTLFMCSSIGDGGAAVFIDSAVALVTITILST</sequence>
<dbReference type="STRING" id="1777137.AWB76_01734"/>
<dbReference type="GO" id="GO:0016746">
    <property type="term" value="F:acyltransferase activity"/>
    <property type="evidence" value="ECO:0007669"/>
    <property type="project" value="InterPro"/>
</dbReference>
<dbReference type="AlphaFoldDB" id="A0A158A4A0"/>
<name>A0A158A4A0_9BURK</name>
<accession>A0A158A4A0</accession>
<dbReference type="PANTHER" id="PTHR42870">
    <property type="entry name" value="ACETYL-COA C-ACETYLTRANSFERASE"/>
    <property type="match status" value="1"/>
</dbReference>
<proteinExistence type="predicted"/>
<keyword evidence="2" id="KW-1185">Reference proteome</keyword>
<gene>
    <name evidence="1" type="ORF">AWB76_01734</name>
</gene>
<evidence type="ECO:0000313" key="2">
    <source>
        <dbReference type="Proteomes" id="UP000054624"/>
    </source>
</evidence>
<dbReference type="PANTHER" id="PTHR42870:SF1">
    <property type="entry name" value="NON-SPECIFIC LIPID-TRANSFER PROTEIN-LIKE 2"/>
    <property type="match status" value="1"/>
</dbReference>
<organism evidence="1 2">
    <name type="scientific">Caballeronia temeraria</name>
    <dbReference type="NCBI Taxonomy" id="1777137"/>
    <lineage>
        <taxon>Bacteria</taxon>
        <taxon>Pseudomonadati</taxon>
        <taxon>Pseudomonadota</taxon>
        <taxon>Betaproteobacteria</taxon>
        <taxon>Burkholderiales</taxon>
        <taxon>Burkholderiaceae</taxon>
        <taxon>Caballeronia</taxon>
    </lineage>
</organism>
<dbReference type="InterPro" id="IPR016039">
    <property type="entry name" value="Thiolase-like"/>
</dbReference>
<dbReference type="EMBL" id="FCOI02000004">
    <property type="protein sequence ID" value="SAK52608.1"/>
    <property type="molecule type" value="Genomic_DNA"/>
</dbReference>